<dbReference type="PANTHER" id="PTHR46844">
    <property type="entry name" value="SLR5058 PROTEIN"/>
    <property type="match status" value="1"/>
</dbReference>
<feature type="compositionally biased region" description="Basic and acidic residues" evidence="1">
    <location>
        <begin position="404"/>
        <end position="417"/>
    </location>
</feature>
<accession>A0A451ADN4</accession>
<feature type="region of interest" description="Disordered" evidence="1">
    <location>
        <begin position="389"/>
        <end position="496"/>
    </location>
</feature>
<evidence type="ECO:0000313" key="3">
    <source>
        <dbReference type="EMBL" id="VFK64170.1"/>
    </source>
</evidence>
<proteinExistence type="predicted"/>
<evidence type="ECO:0000256" key="1">
    <source>
        <dbReference type="SAM" id="MobiDB-lite"/>
    </source>
</evidence>
<sequence>MLGTSKSTFIQYLVWRIVRQSIVTEAEDTDRSENAPWERLPASLAETLPVRFILRDVGMGIDSDPSQGKAGLFWDALHADLRQRLGQTEGDRLYPRLREKLQERGLFLLDGLDEVPESGGHRRYLLDAVADLAAGISEDARILVSARPYAYASRDHQLPDFQVLALGPLNREQIENYIRHWYGAVAPAMQWKAETARQRADLLIHAIKTRAYLADFASRPLLLTLIASLHASRAQLPEDRAELYEESVELLLRRWQMRLGIEDAQGAPLLDPVIADLLSQNDPLLRQGIEQLAFESHVRQRREETQTGDARSADIPEREVLGVFAELLPDGHNPKRLVPFLDQRTGLLVGRGDALFAFPHRSFQEYLAACHILNRVPGSRFPEKVSGLAHGGRPLVERGGAARGRQDPEGKHGECVRAFEYPAAGRPGRDSFARGIQQPHSGRGRSGDPRSSRRGARPRSPHRPRPGTQDQGPVEGVPERKGIAPASASRDGRGIE</sequence>
<dbReference type="InterPro" id="IPR027417">
    <property type="entry name" value="P-loop_NTPase"/>
</dbReference>
<dbReference type="AlphaFoldDB" id="A0A451ADN4"/>
<reference evidence="3" key="1">
    <citation type="submission" date="2019-02" db="EMBL/GenBank/DDBJ databases">
        <authorList>
            <person name="Gruber-Vodicka R. H."/>
            <person name="Seah K. B. B."/>
        </authorList>
    </citation>
    <scope>NUCLEOTIDE SEQUENCE</scope>
    <source>
        <strain evidence="3">BECK_BY1</strain>
    </source>
</reference>
<feature type="compositionally biased region" description="Basic residues" evidence="1">
    <location>
        <begin position="452"/>
        <end position="465"/>
    </location>
</feature>
<feature type="domain" description="NACHT" evidence="2">
    <location>
        <begin position="95"/>
        <end position="182"/>
    </location>
</feature>
<organism evidence="3">
    <name type="scientific">Candidatus Kentrum sp. TUN</name>
    <dbReference type="NCBI Taxonomy" id="2126343"/>
    <lineage>
        <taxon>Bacteria</taxon>
        <taxon>Pseudomonadati</taxon>
        <taxon>Pseudomonadota</taxon>
        <taxon>Gammaproteobacteria</taxon>
        <taxon>Candidatus Kentrum</taxon>
    </lineage>
</organism>
<gene>
    <name evidence="3" type="ORF">BECKTUN1418D_GA0071000_12483</name>
</gene>
<protein>
    <submittedName>
        <fullName evidence="3">NACHT domain-containing protein</fullName>
    </submittedName>
</protein>
<dbReference type="Pfam" id="PF05729">
    <property type="entry name" value="NACHT"/>
    <property type="match status" value="1"/>
</dbReference>
<name>A0A451ADN4_9GAMM</name>
<dbReference type="InterPro" id="IPR007111">
    <property type="entry name" value="NACHT_NTPase"/>
</dbReference>
<dbReference type="Gene3D" id="3.40.50.300">
    <property type="entry name" value="P-loop containing nucleotide triphosphate hydrolases"/>
    <property type="match status" value="1"/>
</dbReference>
<dbReference type="PANTHER" id="PTHR46844:SF1">
    <property type="entry name" value="SLR5058 PROTEIN"/>
    <property type="match status" value="1"/>
</dbReference>
<dbReference type="EMBL" id="CAADFX010000248">
    <property type="protein sequence ID" value="VFK64170.1"/>
    <property type="molecule type" value="Genomic_DNA"/>
</dbReference>
<evidence type="ECO:0000259" key="2">
    <source>
        <dbReference type="Pfam" id="PF05729"/>
    </source>
</evidence>